<dbReference type="EMBL" id="BMMZ01000002">
    <property type="protein sequence ID" value="GGL53184.1"/>
    <property type="molecule type" value="Genomic_DNA"/>
</dbReference>
<reference evidence="1" key="2">
    <citation type="submission" date="2020-09" db="EMBL/GenBank/DDBJ databases">
        <authorList>
            <person name="Sun Q."/>
            <person name="Zhou Y."/>
        </authorList>
    </citation>
    <scope>NUCLEOTIDE SEQUENCE</scope>
    <source>
        <strain evidence="1">CGMCC 4.7306</strain>
    </source>
</reference>
<evidence type="ECO:0000313" key="2">
    <source>
        <dbReference type="Proteomes" id="UP000613840"/>
    </source>
</evidence>
<gene>
    <name evidence="1" type="ORF">GCM10011575_09440</name>
</gene>
<reference evidence="1" key="1">
    <citation type="journal article" date="2014" name="Int. J. Syst. Evol. Microbiol.">
        <title>Complete genome sequence of Corynebacterium casei LMG S-19264T (=DSM 44701T), isolated from a smear-ripened cheese.</title>
        <authorList>
            <consortium name="US DOE Joint Genome Institute (JGI-PGF)"/>
            <person name="Walter F."/>
            <person name="Albersmeier A."/>
            <person name="Kalinowski J."/>
            <person name="Ruckert C."/>
        </authorList>
    </citation>
    <scope>NUCLEOTIDE SEQUENCE</scope>
    <source>
        <strain evidence="1">CGMCC 4.7306</strain>
    </source>
</reference>
<comment type="caution">
    <text evidence="1">The sequence shown here is derived from an EMBL/GenBank/DDBJ whole genome shotgun (WGS) entry which is preliminary data.</text>
</comment>
<organism evidence="1 2">
    <name type="scientific">Microlunatus endophyticus</name>
    <dbReference type="NCBI Taxonomy" id="1716077"/>
    <lineage>
        <taxon>Bacteria</taxon>
        <taxon>Bacillati</taxon>
        <taxon>Actinomycetota</taxon>
        <taxon>Actinomycetes</taxon>
        <taxon>Propionibacteriales</taxon>
        <taxon>Propionibacteriaceae</taxon>
        <taxon>Microlunatus</taxon>
    </lineage>
</organism>
<dbReference type="Proteomes" id="UP000613840">
    <property type="component" value="Unassembled WGS sequence"/>
</dbReference>
<accession>A0A917S1Z5</accession>
<sequence length="65" mass="6878">MTMNEATPVAPTSAAEPEVRVPHRWRNLGLITGGSVIDSGDTSIVPTLFPTLQNVLHVQLSALGI</sequence>
<keyword evidence="2" id="KW-1185">Reference proteome</keyword>
<evidence type="ECO:0000313" key="1">
    <source>
        <dbReference type="EMBL" id="GGL53184.1"/>
    </source>
</evidence>
<protein>
    <submittedName>
        <fullName evidence="1">Uncharacterized protein</fullName>
    </submittedName>
</protein>
<proteinExistence type="predicted"/>
<name>A0A917S1Z5_9ACTN</name>
<dbReference type="RefSeq" id="WP_188894027.1">
    <property type="nucleotide sequence ID" value="NZ_BMMZ01000002.1"/>
</dbReference>
<dbReference type="AlphaFoldDB" id="A0A917S1Z5"/>